<feature type="disulfide bond" evidence="6">
    <location>
        <begin position="640"/>
        <end position="649"/>
    </location>
</feature>
<evidence type="ECO:0000259" key="12">
    <source>
        <dbReference type="PROSITE" id="PS50215"/>
    </source>
</evidence>
<dbReference type="InterPro" id="IPR036436">
    <property type="entry name" value="Disintegrin_dom_sf"/>
</dbReference>
<dbReference type="FunFam" id="4.10.70.10:FF:000001">
    <property type="entry name" value="Disintegrin and metalloproteinase domain-containing protein 22"/>
    <property type="match status" value="1"/>
</dbReference>
<dbReference type="InterPro" id="IPR001762">
    <property type="entry name" value="Disintegrin_dom"/>
</dbReference>
<dbReference type="InterPro" id="IPR034027">
    <property type="entry name" value="Reprolysin_adamalysin"/>
</dbReference>
<evidence type="ECO:0000259" key="10">
    <source>
        <dbReference type="PROSITE" id="PS50026"/>
    </source>
</evidence>
<protein>
    <submittedName>
        <fullName evidence="13">A disintegrin and metallopeptidase domain 18</fullName>
    </submittedName>
</protein>
<accession>A0A8C6QSK3</accession>
<dbReference type="SUPFAM" id="SSF57552">
    <property type="entry name" value="Blood coagulation inhibitor (disintegrin)"/>
    <property type="match status" value="1"/>
</dbReference>
<keyword evidence="3 8" id="KW-1133">Transmembrane helix</keyword>
<dbReference type="Pfam" id="PF01421">
    <property type="entry name" value="Reprolysin"/>
    <property type="match status" value="1"/>
</dbReference>
<keyword evidence="9" id="KW-0732">Signal</keyword>
<evidence type="ECO:0000256" key="6">
    <source>
        <dbReference type="PROSITE-ProRule" id="PRU00076"/>
    </source>
</evidence>
<keyword evidence="6" id="KW-0245">EGF-like domain</keyword>
<reference evidence="13" key="1">
    <citation type="submission" date="2025-08" db="UniProtKB">
        <authorList>
            <consortium name="Ensembl"/>
        </authorList>
    </citation>
    <scope>IDENTIFICATION</scope>
</reference>
<feature type="chain" id="PRO_5034495887" evidence="9">
    <location>
        <begin position="16"/>
        <end position="719"/>
    </location>
</feature>
<feature type="signal peptide" evidence="9">
    <location>
        <begin position="1"/>
        <end position="15"/>
    </location>
</feature>
<dbReference type="SMART" id="SM00608">
    <property type="entry name" value="ACR"/>
    <property type="match status" value="1"/>
</dbReference>
<keyword evidence="14" id="KW-1185">Reference proteome</keyword>
<dbReference type="PROSITE" id="PS50214">
    <property type="entry name" value="DISINTEGRIN_2"/>
    <property type="match status" value="1"/>
</dbReference>
<dbReference type="PROSITE" id="PS50215">
    <property type="entry name" value="ADAM_MEPRO"/>
    <property type="match status" value="1"/>
</dbReference>
<dbReference type="OMA" id="GPQMYCV"/>
<organism evidence="13 14">
    <name type="scientific">Nannospalax galili</name>
    <name type="common">Northern Israeli blind subterranean mole rat</name>
    <name type="synonym">Spalax galili</name>
    <dbReference type="NCBI Taxonomy" id="1026970"/>
    <lineage>
        <taxon>Eukaryota</taxon>
        <taxon>Metazoa</taxon>
        <taxon>Chordata</taxon>
        <taxon>Craniata</taxon>
        <taxon>Vertebrata</taxon>
        <taxon>Euteleostomi</taxon>
        <taxon>Mammalia</taxon>
        <taxon>Eutheria</taxon>
        <taxon>Euarchontoglires</taxon>
        <taxon>Glires</taxon>
        <taxon>Rodentia</taxon>
        <taxon>Myomorpha</taxon>
        <taxon>Muroidea</taxon>
        <taxon>Spalacidae</taxon>
        <taxon>Spalacinae</taxon>
        <taxon>Nannospalax</taxon>
    </lineage>
</organism>
<keyword evidence="4 8" id="KW-0472">Membrane</keyword>
<dbReference type="PANTHER" id="PTHR11905">
    <property type="entry name" value="ADAM A DISINTEGRIN AND METALLOPROTEASE DOMAIN"/>
    <property type="match status" value="1"/>
</dbReference>
<comment type="subcellular location">
    <subcellularLocation>
        <location evidence="1">Membrane</location>
        <topology evidence="1">Single-pass type I membrane protein</topology>
    </subcellularLocation>
</comment>
<comment type="caution">
    <text evidence="6">Lacks conserved residue(s) required for the propagation of feature annotation.</text>
</comment>
<dbReference type="InterPro" id="IPR024079">
    <property type="entry name" value="MetalloPept_cat_dom_sf"/>
</dbReference>
<dbReference type="Gene3D" id="3.40.390.10">
    <property type="entry name" value="Collagenase (Catalytic Domain)"/>
    <property type="match status" value="1"/>
</dbReference>
<name>A0A8C6QSK3_NANGA</name>
<dbReference type="PROSITE" id="PS50026">
    <property type="entry name" value="EGF_3"/>
    <property type="match status" value="1"/>
</dbReference>
<dbReference type="AlphaFoldDB" id="A0A8C6QSK3"/>
<feature type="domain" description="Peptidase M12B" evidence="12">
    <location>
        <begin position="180"/>
        <end position="377"/>
    </location>
</feature>
<evidence type="ECO:0000259" key="11">
    <source>
        <dbReference type="PROSITE" id="PS50214"/>
    </source>
</evidence>
<evidence type="ECO:0000256" key="4">
    <source>
        <dbReference type="ARBA" id="ARBA00023136"/>
    </source>
</evidence>
<gene>
    <name evidence="13" type="primary">Adam18</name>
</gene>
<dbReference type="InterPro" id="IPR002870">
    <property type="entry name" value="Peptidase_M12B_N"/>
</dbReference>
<evidence type="ECO:0000256" key="2">
    <source>
        <dbReference type="ARBA" id="ARBA00022692"/>
    </source>
</evidence>
<evidence type="ECO:0000256" key="8">
    <source>
        <dbReference type="SAM" id="Phobius"/>
    </source>
</evidence>
<feature type="transmembrane region" description="Helical" evidence="8">
    <location>
        <begin position="684"/>
        <end position="704"/>
    </location>
</feature>
<feature type="domain" description="EGF-like" evidence="10">
    <location>
        <begin position="616"/>
        <end position="650"/>
    </location>
</feature>
<dbReference type="GO" id="GO:0005886">
    <property type="term" value="C:plasma membrane"/>
    <property type="evidence" value="ECO:0007669"/>
    <property type="project" value="TreeGrafter"/>
</dbReference>
<dbReference type="Pfam" id="PF00200">
    <property type="entry name" value="Disintegrin"/>
    <property type="match status" value="1"/>
</dbReference>
<evidence type="ECO:0000256" key="5">
    <source>
        <dbReference type="ARBA" id="ARBA00023157"/>
    </source>
</evidence>
<dbReference type="PROSITE" id="PS00427">
    <property type="entry name" value="DISINTEGRIN_1"/>
    <property type="match status" value="1"/>
</dbReference>
<dbReference type="InterPro" id="IPR001590">
    <property type="entry name" value="Peptidase_M12B"/>
</dbReference>
<evidence type="ECO:0000256" key="1">
    <source>
        <dbReference type="ARBA" id="ARBA00004479"/>
    </source>
</evidence>
<evidence type="ECO:0000256" key="9">
    <source>
        <dbReference type="SAM" id="SignalP"/>
    </source>
</evidence>
<dbReference type="Proteomes" id="UP000694381">
    <property type="component" value="Unassembled WGS sequence"/>
</dbReference>
<evidence type="ECO:0000313" key="13">
    <source>
        <dbReference type="Ensembl" id="ENSNGAP00000007414.1"/>
    </source>
</evidence>
<keyword evidence="5 6" id="KW-1015">Disulfide bond</keyword>
<dbReference type="InterPro" id="IPR018358">
    <property type="entry name" value="Disintegrin_CS"/>
</dbReference>
<dbReference type="SMART" id="SM00050">
    <property type="entry name" value="DISIN"/>
    <property type="match status" value="1"/>
</dbReference>
<dbReference type="PANTHER" id="PTHR11905:SF158">
    <property type="entry name" value="DISINTEGRIN AND METALLOPROTEINASE DOMAIN-CONTAINING PROTEIN 18"/>
    <property type="match status" value="1"/>
</dbReference>
<dbReference type="Ensembl" id="ENSNGAT00000012900.1">
    <property type="protein sequence ID" value="ENSNGAP00000007414.1"/>
    <property type="gene ID" value="ENSNGAG00000010669.1"/>
</dbReference>
<dbReference type="SUPFAM" id="SSF55486">
    <property type="entry name" value="Metalloproteases ('zincins'), catalytic domain"/>
    <property type="match status" value="1"/>
</dbReference>
<evidence type="ECO:0000313" key="14">
    <source>
        <dbReference type="Proteomes" id="UP000694381"/>
    </source>
</evidence>
<dbReference type="GO" id="GO:0004222">
    <property type="term" value="F:metalloendopeptidase activity"/>
    <property type="evidence" value="ECO:0007669"/>
    <property type="project" value="InterPro"/>
</dbReference>
<reference evidence="13" key="2">
    <citation type="submission" date="2025-09" db="UniProtKB">
        <authorList>
            <consortium name="Ensembl"/>
        </authorList>
    </citation>
    <scope>IDENTIFICATION</scope>
</reference>
<evidence type="ECO:0000256" key="3">
    <source>
        <dbReference type="ARBA" id="ARBA00022989"/>
    </source>
</evidence>
<dbReference type="Gene3D" id="4.10.70.10">
    <property type="entry name" value="Disintegrin domain"/>
    <property type="match status" value="1"/>
</dbReference>
<dbReference type="Pfam" id="PF08516">
    <property type="entry name" value="ADAM_CR"/>
    <property type="match status" value="1"/>
</dbReference>
<dbReference type="GeneTree" id="ENSGT00940000162281"/>
<dbReference type="Pfam" id="PF01562">
    <property type="entry name" value="Pep_M12B_propep"/>
    <property type="match status" value="1"/>
</dbReference>
<feature type="domain" description="Disintegrin" evidence="11">
    <location>
        <begin position="386"/>
        <end position="475"/>
    </location>
</feature>
<dbReference type="CDD" id="cd04269">
    <property type="entry name" value="ZnMc_adamalysin_II_like"/>
    <property type="match status" value="1"/>
</dbReference>
<dbReference type="InterPro" id="IPR006586">
    <property type="entry name" value="ADAM_Cys-rich"/>
</dbReference>
<proteinExistence type="predicted"/>
<dbReference type="GO" id="GO:0006508">
    <property type="term" value="P:proteolysis"/>
    <property type="evidence" value="ECO:0007669"/>
    <property type="project" value="InterPro"/>
</dbReference>
<keyword evidence="2 8" id="KW-0812">Transmembrane</keyword>
<dbReference type="InterPro" id="IPR000742">
    <property type="entry name" value="EGF"/>
</dbReference>
<dbReference type="GO" id="GO:0007155">
    <property type="term" value="P:cell adhesion"/>
    <property type="evidence" value="ECO:0007669"/>
    <property type="project" value="TreeGrafter"/>
</dbReference>
<dbReference type="GO" id="GO:0008584">
    <property type="term" value="P:male gonad development"/>
    <property type="evidence" value="ECO:0007669"/>
    <property type="project" value="TreeGrafter"/>
</dbReference>
<evidence type="ECO:0000256" key="7">
    <source>
        <dbReference type="PROSITE-ProRule" id="PRU00276"/>
    </source>
</evidence>
<dbReference type="GO" id="GO:0007339">
    <property type="term" value="P:binding of sperm to zona pellucida"/>
    <property type="evidence" value="ECO:0007669"/>
    <property type="project" value="TreeGrafter"/>
</dbReference>
<sequence>LLLLLLLAELPGLLARLDSQGACLHLTVPRKIGGSRSGAREGKMIYVITVDGEPHTLYLRKHSFLSENFLISVYNETGSLHSESSYFMTHCQYRGHIAEIPDSVVTVSVCSGLRGFLQFENISYRIEPLESSARFEHIVYEVKNGNPTLAENYTRIWLKDQAYKVHLNAQDEKHSQLLPRFLKMHIIIEKSLYDYMGSEIMMVTQKIIQILGLVNTVFAQFKLAIILSSLGLWSDKNQISTDGDVDDVLQRLLDWKRGSLVLQPLEITHLLIYGKHPQRIGATFPGAICNESHSVGVAVYPEDIGLEGFSVIITQLISVNMGLTYDDVRRCSCSRATCVMQLEALSSSGIRTFSNCSVQEYKYYASKFEVKCLHNLLNVQPLPENQSVCGNGILEPNEECDCGNGTECQFKECCDYETCRLKGSARCGSGPCCTSSCELSAAGTPCRKITDPECDFTEYCDGNSSHCVPDTFAINGHVCRLGSAYCYNGQCQVVDDQCAHLFGKGAQGASYACFEEVNSLHERSGNCGFKNSQPLPCGQKDVLCGKLACVQPHRNHYKSAAHSAAHSYVYDSVCLSIPPGSSVRADGQDNAYVADGTACGPQMYCINKTCKEVHLIRHDCNATKKCRGNGICNNFGNCQCFPDYSPPDCELQMGSPGGSVDDGNVLRADMFFVKKHFSKHQDNWLILSFFILLPFFITFIIAVVKRNERKILPQREHRL</sequence>
<feature type="disulfide bond" evidence="7">
    <location>
        <begin position="333"/>
        <end position="338"/>
    </location>
</feature>